<comment type="similarity">
    <text evidence="1 2">Belongs to the small heat shock protein (HSP20) family.</text>
</comment>
<dbReference type="InterPro" id="IPR007052">
    <property type="entry name" value="CS_dom"/>
</dbReference>
<dbReference type="EMBL" id="FQXS01000034">
    <property type="protein sequence ID" value="SHI10238.1"/>
    <property type="molecule type" value="Genomic_DNA"/>
</dbReference>
<organism evidence="5 6">
    <name type="scientific">Desulfofustis glycolicus DSM 9705</name>
    <dbReference type="NCBI Taxonomy" id="1121409"/>
    <lineage>
        <taxon>Bacteria</taxon>
        <taxon>Pseudomonadati</taxon>
        <taxon>Thermodesulfobacteriota</taxon>
        <taxon>Desulfobulbia</taxon>
        <taxon>Desulfobulbales</taxon>
        <taxon>Desulfocapsaceae</taxon>
        <taxon>Desulfofustis</taxon>
    </lineage>
</organism>
<dbReference type="PROSITE" id="PS01031">
    <property type="entry name" value="SHSP"/>
    <property type="match status" value="1"/>
</dbReference>
<dbReference type="RefSeq" id="WP_073378833.1">
    <property type="nucleotide sequence ID" value="NZ_FQXS01000034.1"/>
</dbReference>
<dbReference type="AlphaFoldDB" id="A0A1M5YEF2"/>
<evidence type="ECO:0000259" key="4">
    <source>
        <dbReference type="PROSITE" id="PS51203"/>
    </source>
</evidence>
<keyword evidence="6" id="KW-1185">Reference proteome</keyword>
<name>A0A1M5YEF2_9BACT</name>
<dbReference type="InterPro" id="IPR002068">
    <property type="entry name" value="A-crystallin/Hsp20_dom"/>
</dbReference>
<dbReference type="Proteomes" id="UP000184139">
    <property type="component" value="Unassembled WGS sequence"/>
</dbReference>
<reference evidence="5 6" key="1">
    <citation type="submission" date="2016-11" db="EMBL/GenBank/DDBJ databases">
        <authorList>
            <person name="Jaros S."/>
            <person name="Januszkiewicz K."/>
            <person name="Wedrychowicz H."/>
        </authorList>
    </citation>
    <scope>NUCLEOTIDE SEQUENCE [LARGE SCALE GENOMIC DNA]</scope>
    <source>
        <strain evidence="5 6">DSM 9705</strain>
    </source>
</reference>
<dbReference type="Gene3D" id="2.60.40.790">
    <property type="match status" value="1"/>
</dbReference>
<evidence type="ECO:0000259" key="3">
    <source>
        <dbReference type="PROSITE" id="PS01031"/>
    </source>
</evidence>
<feature type="domain" description="SHSP" evidence="3">
    <location>
        <begin position="39"/>
        <end position="148"/>
    </location>
</feature>
<gene>
    <name evidence="5" type="ORF">SAMN02745124_03923</name>
</gene>
<dbReference type="Pfam" id="PF00011">
    <property type="entry name" value="HSP20"/>
    <property type="match status" value="1"/>
</dbReference>
<feature type="domain" description="CS" evidence="4">
    <location>
        <begin position="43"/>
        <end position="148"/>
    </location>
</feature>
<dbReference type="PROSITE" id="PS51203">
    <property type="entry name" value="CS"/>
    <property type="match status" value="1"/>
</dbReference>
<dbReference type="SUPFAM" id="SSF49764">
    <property type="entry name" value="HSP20-like chaperones"/>
    <property type="match status" value="1"/>
</dbReference>
<protein>
    <submittedName>
        <fullName evidence="5">HSP20 family protein</fullName>
    </submittedName>
</protein>
<evidence type="ECO:0000256" key="2">
    <source>
        <dbReference type="RuleBase" id="RU003616"/>
    </source>
</evidence>
<dbReference type="OrthoDB" id="189458at2"/>
<dbReference type="STRING" id="1121409.SAMN02745124_03923"/>
<evidence type="ECO:0000313" key="5">
    <source>
        <dbReference type="EMBL" id="SHI10238.1"/>
    </source>
</evidence>
<dbReference type="PANTHER" id="PTHR11527">
    <property type="entry name" value="HEAT-SHOCK PROTEIN 20 FAMILY MEMBER"/>
    <property type="match status" value="1"/>
</dbReference>
<proteinExistence type="inferred from homology"/>
<evidence type="ECO:0000256" key="1">
    <source>
        <dbReference type="PROSITE-ProRule" id="PRU00285"/>
    </source>
</evidence>
<dbReference type="InterPro" id="IPR008978">
    <property type="entry name" value="HSP20-like_chaperone"/>
</dbReference>
<evidence type="ECO:0000313" key="6">
    <source>
        <dbReference type="Proteomes" id="UP000184139"/>
    </source>
</evidence>
<accession>A0A1M5YEF2</accession>
<sequence>MITRWSDIDRMFEAMGLLRGRLDSMYDDFDRSFGSDPGWRLTGNYPRTNMFDKGDYLELTAEIPGIAKNDLNIKIQGNYLEISGTRSASVPEGYSVHRRERGSTSFTRSFSLPADIDANKVTATLTDGILTLSLPKAEAAKPRQITIN</sequence>
<dbReference type="InterPro" id="IPR031107">
    <property type="entry name" value="Small_HSP"/>
</dbReference>
<dbReference type="CDD" id="cd06464">
    <property type="entry name" value="ACD_sHsps-like"/>
    <property type="match status" value="1"/>
</dbReference>